<accession>A0ACA9MME3</accession>
<proteinExistence type="predicted"/>
<comment type="caution">
    <text evidence="1">The sequence shown here is derived from an EMBL/GenBank/DDBJ whole genome shotgun (WGS) entry which is preliminary data.</text>
</comment>
<evidence type="ECO:0000313" key="1">
    <source>
        <dbReference type="EMBL" id="CAG8596241.1"/>
    </source>
</evidence>
<sequence>MSADIKTLRETLKTLAVRDEESKNDFFSNDSCDDYSVPDSFTQIFGYAFSEEDISEAIEQLRNEKETIDGIKNETTSDQNEGVIARFKGWVEPNEHTYNVFLSSFLANDKYAYSVQKKYHDAEVIWEQMNHENINLIQSLIVQ</sequence>
<reference evidence="1" key="1">
    <citation type="submission" date="2021-06" db="EMBL/GenBank/DDBJ databases">
        <authorList>
            <person name="Kallberg Y."/>
            <person name="Tangrot J."/>
            <person name="Rosling A."/>
        </authorList>
    </citation>
    <scope>NUCLEOTIDE SEQUENCE</scope>
    <source>
        <strain evidence="1">IL203A</strain>
    </source>
</reference>
<organism evidence="1 2">
    <name type="scientific">Dentiscutata heterogama</name>
    <dbReference type="NCBI Taxonomy" id="1316150"/>
    <lineage>
        <taxon>Eukaryota</taxon>
        <taxon>Fungi</taxon>
        <taxon>Fungi incertae sedis</taxon>
        <taxon>Mucoromycota</taxon>
        <taxon>Glomeromycotina</taxon>
        <taxon>Glomeromycetes</taxon>
        <taxon>Diversisporales</taxon>
        <taxon>Gigasporaceae</taxon>
        <taxon>Dentiscutata</taxon>
    </lineage>
</organism>
<dbReference type="EMBL" id="CAJVPU010009554">
    <property type="protein sequence ID" value="CAG8596241.1"/>
    <property type="molecule type" value="Genomic_DNA"/>
</dbReference>
<protein>
    <submittedName>
        <fullName evidence="1">16749_t:CDS:1</fullName>
    </submittedName>
</protein>
<feature type="non-terminal residue" evidence="1">
    <location>
        <position position="143"/>
    </location>
</feature>
<dbReference type="Proteomes" id="UP000789702">
    <property type="component" value="Unassembled WGS sequence"/>
</dbReference>
<evidence type="ECO:0000313" key="2">
    <source>
        <dbReference type="Proteomes" id="UP000789702"/>
    </source>
</evidence>
<name>A0ACA9MME3_9GLOM</name>
<gene>
    <name evidence="1" type="ORF">DHETER_LOCUS7065</name>
</gene>
<keyword evidence="2" id="KW-1185">Reference proteome</keyword>